<accession>A0AA86N5S1</accession>
<organism evidence="2">
    <name type="scientific">Hexamita inflata</name>
    <dbReference type="NCBI Taxonomy" id="28002"/>
    <lineage>
        <taxon>Eukaryota</taxon>
        <taxon>Metamonada</taxon>
        <taxon>Diplomonadida</taxon>
        <taxon>Hexamitidae</taxon>
        <taxon>Hexamitinae</taxon>
        <taxon>Hexamita</taxon>
    </lineage>
</organism>
<dbReference type="EMBL" id="CATOUU010000171">
    <property type="protein sequence ID" value="CAI9919026.1"/>
    <property type="molecule type" value="Genomic_DNA"/>
</dbReference>
<dbReference type="EMBL" id="CAXDID020000008">
    <property type="protein sequence ID" value="CAL5977308.1"/>
    <property type="molecule type" value="Genomic_DNA"/>
</dbReference>
<dbReference type="EMBL" id="CATOUU010000026">
    <property type="protein sequence ID" value="CAI9913507.1"/>
    <property type="molecule type" value="Genomic_DNA"/>
</dbReference>
<proteinExistence type="predicted"/>
<protein>
    <submittedName>
        <fullName evidence="4">Hypothetical_protein</fullName>
    </submittedName>
</protein>
<keyword evidence="1" id="KW-0812">Transmembrane</keyword>
<name>A0AA86N5S1_9EUKA</name>
<keyword evidence="1" id="KW-0472">Membrane</keyword>
<dbReference type="AlphaFoldDB" id="A0AA86N5S1"/>
<reference evidence="2" key="1">
    <citation type="submission" date="2023-06" db="EMBL/GenBank/DDBJ databases">
        <authorList>
            <person name="Kurt Z."/>
        </authorList>
    </citation>
    <scope>NUCLEOTIDE SEQUENCE</scope>
</reference>
<evidence type="ECO:0000313" key="6">
    <source>
        <dbReference type="Proteomes" id="UP001642409"/>
    </source>
</evidence>
<dbReference type="Proteomes" id="UP001642409">
    <property type="component" value="Unassembled WGS sequence"/>
</dbReference>
<feature type="transmembrane region" description="Helical" evidence="1">
    <location>
        <begin position="32"/>
        <end position="53"/>
    </location>
</feature>
<dbReference type="EMBL" id="CAXDID020000289">
    <property type="protein sequence ID" value="CAL6071119.1"/>
    <property type="molecule type" value="Genomic_DNA"/>
</dbReference>
<keyword evidence="1" id="KW-1133">Transmembrane helix</keyword>
<evidence type="ECO:0000313" key="2">
    <source>
        <dbReference type="EMBL" id="CAI9913507.1"/>
    </source>
</evidence>
<gene>
    <name evidence="2" type="ORF">HINF_LOCUS1152</name>
    <name evidence="4" type="ORF">HINF_LOCUS4234</name>
    <name evidence="5" type="ORF">HINF_LOCUS54991</name>
    <name evidence="3" type="ORF">HINF_LOCUS6671</name>
</gene>
<keyword evidence="6" id="KW-1185">Reference proteome</keyword>
<evidence type="ECO:0000313" key="4">
    <source>
        <dbReference type="EMBL" id="CAL5977308.1"/>
    </source>
</evidence>
<evidence type="ECO:0000256" key="1">
    <source>
        <dbReference type="SAM" id="Phobius"/>
    </source>
</evidence>
<reference evidence="4 6" key="2">
    <citation type="submission" date="2024-07" db="EMBL/GenBank/DDBJ databases">
        <authorList>
            <person name="Akdeniz Z."/>
        </authorList>
    </citation>
    <scope>NUCLEOTIDE SEQUENCE [LARGE SCALE GENOMIC DNA]</scope>
</reference>
<evidence type="ECO:0000313" key="5">
    <source>
        <dbReference type="EMBL" id="CAL6071119.1"/>
    </source>
</evidence>
<comment type="caution">
    <text evidence="2">The sequence shown here is derived from an EMBL/GenBank/DDBJ whole genome shotgun (WGS) entry which is preliminary data.</text>
</comment>
<evidence type="ECO:0000313" key="3">
    <source>
        <dbReference type="EMBL" id="CAI9919026.1"/>
    </source>
</evidence>
<feature type="transmembrane region" description="Helical" evidence="1">
    <location>
        <begin position="60"/>
        <end position="79"/>
    </location>
</feature>
<sequence length="175" mass="19404">MVSISHNHYRSSGNSGPEDPIYLYNHPQCWRILMWIVPITVIAGIALIVTFVVNEEDQQIGLIMGGGMLLFFSIAVSVITSAKCCAVGSVRYYMLPCTMSQQELEALKNQCQVKHDKIFGKSASYSNELNPVQNIAQPMMQQNVVYSAEPQQSSPTIEISQRSNFASEITIPAVM</sequence>